<feature type="compositionally biased region" description="Polar residues" evidence="15">
    <location>
        <begin position="1199"/>
        <end position="1217"/>
    </location>
</feature>
<evidence type="ECO:0000256" key="3">
    <source>
        <dbReference type="ARBA" id="ARBA00022454"/>
    </source>
</evidence>
<evidence type="ECO:0000256" key="10">
    <source>
        <dbReference type="ARBA" id="ARBA00064253"/>
    </source>
</evidence>
<evidence type="ECO:0000256" key="15">
    <source>
        <dbReference type="SAM" id="MobiDB-lite"/>
    </source>
</evidence>
<feature type="domain" description="SCD" evidence="16">
    <location>
        <begin position="302"/>
        <end position="387"/>
    </location>
</feature>
<dbReference type="PANTHER" id="PTHR11199:SF0">
    <property type="entry name" value="LD34181P-RELATED"/>
    <property type="match status" value="1"/>
</dbReference>
<keyword evidence="8" id="KW-0131">Cell cycle</keyword>
<dbReference type="Gene3D" id="1.25.10.10">
    <property type="entry name" value="Leucine-rich Repeat Variant"/>
    <property type="match status" value="1"/>
</dbReference>
<dbReference type="GO" id="GO:0051321">
    <property type="term" value="P:meiotic cell cycle"/>
    <property type="evidence" value="ECO:0007669"/>
    <property type="project" value="UniProtKB-KW"/>
</dbReference>
<evidence type="ECO:0000313" key="17">
    <source>
        <dbReference type="EMBL" id="OAE35713.1"/>
    </source>
</evidence>
<feature type="compositionally biased region" description="Basic residues" evidence="15">
    <location>
        <begin position="1248"/>
        <end position="1257"/>
    </location>
</feature>
<dbReference type="SUPFAM" id="SSF48371">
    <property type="entry name" value="ARM repeat"/>
    <property type="match status" value="1"/>
</dbReference>
<evidence type="ECO:0000256" key="7">
    <source>
        <dbReference type="ARBA" id="ARBA00023254"/>
    </source>
</evidence>
<keyword evidence="6" id="KW-0539">Nucleus</keyword>
<organism evidence="17 18">
    <name type="scientific">Marchantia polymorpha subsp. ruderalis</name>
    <dbReference type="NCBI Taxonomy" id="1480154"/>
    <lineage>
        <taxon>Eukaryota</taxon>
        <taxon>Viridiplantae</taxon>
        <taxon>Streptophyta</taxon>
        <taxon>Embryophyta</taxon>
        <taxon>Marchantiophyta</taxon>
        <taxon>Marchantiopsida</taxon>
        <taxon>Marchantiidae</taxon>
        <taxon>Marchantiales</taxon>
        <taxon>Marchantiaceae</taxon>
        <taxon>Marchantia</taxon>
    </lineage>
</organism>
<evidence type="ECO:0000256" key="2">
    <source>
        <dbReference type="ARBA" id="ARBA00005486"/>
    </source>
</evidence>
<dbReference type="Pfam" id="PF21581">
    <property type="entry name" value="SCD"/>
    <property type="match status" value="1"/>
</dbReference>
<proteinExistence type="inferred from homology"/>
<keyword evidence="18" id="KW-1185">Reference proteome</keyword>
<gene>
    <name evidence="17" type="ORF">AXG93_1154s1680</name>
</gene>
<feature type="region of interest" description="Disordered" evidence="15">
    <location>
        <begin position="1195"/>
        <end position="1274"/>
    </location>
</feature>
<feature type="region of interest" description="Disordered" evidence="15">
    <location>
        <begin position="26"/>
        <end position="83"/>
    </location>
</feature>
<evidence type="ECO:0000256" key="14">
    <source>
        <dbReference type="ARBA" id="ARBA00082975"/>
    </source>
</evidence>
<reference evidence="17" key="1">
    <citation type="submission" date="2016-03" db="EMBL/GenBank/DDBJ databases">
        <title>Mechanisms controlling the formation of the plant cell surface in tip-growing cells are functionally conserved among land plants.</title>
        <authorList>
            <person name="Honkanen S."/>
            <person name="Jones V.A."/>
            <person name="Morieri G."/>
            <person name="Champion C."/>
            <person name="Hetherington A.J."/>
            <person name="Kelly S."/>
            <person name="Saint-Marcoux D."/>
            <person name="Proust H."/>
            <person name="Prescott H."/>
            <person name="Dolan L."/>
        </authorList>
    </citation>
    <scope>NUCLEOTIDE SEQUENCE [LARGE SCALE GENOMIC DNA]</scope>
    <source>
        <tissue evidence="17">Whole gametophyte</tissue>
    </source>
</reference>
<feature type="compositionally biased region" description="Basic and acidic residues" evidence="15">
    <location>
        <begin position="1229"/>
        <end position="1238"/>
    </location>
</feature>
<evidence type="ECO:0000256" key="5">
    <source>
        <dbReference type="ARBA" id="ARBA00022829"/>
    </source>
</evidence>
<comment type="caution">
    <text evidence="17">The sequence shown here is derived from an EMBL/GenBank/DDBJ whole genome shotgun (WGS) entry which is preliminary data.</text>
</comment>
<evidence type="ECO:0000256" key="6">
    <source>
        <dbReference type="ARBA" id="ARBA00023242"/>
    </source>
</evidence>
<comment type="subunit">
    <text evidence="10">Component of the meiosis-specific cohesin complex, which also contains the SMC1 (SMC1A or SMC1B) and SMC3 heterodimer. Such complex likely contains RAD21, or the meiosis-specific related protein REC8. Interacts with CCDC79/TERB1; recruiting cohesin to telomeres to develop structural rigidity.</text>
</comment>
<comment type="function">
    <text evidence="9">Meiosis specific component of cohesin complex. The cohesin complex is required for the cohesion of sister chromatids after DNA replication. The cohesin complex apparently forms a large proteinaceous ring within which sister chromatids can be trapped. At anaphase, the complex is cleaved and dissociates from chromatin, allowing sister chromatids to segregate. The meiosis-specific cohesin complex probably replaces mitosis specific cohesin complex when it dissociates from chromatin during prophase I.</text>
</comment>
<accession>A0A176WT40</accession>
<evidence type="ECO:0000256" key="11">
    <source>
        <dbReference type="ARBA" id="ARBA00067279"/>
    </source>
</evidence>
<evidence type="ECO:0000313" key="18">
    <source>
        <dbReference type="Proteomes" id="UP000077202"/>
    </source>
</evidence>
<dbReference type="InterPro" id="IPR039662">
    <property type="entry name" value="Cohesin_Scc3/SA"/>
</dbReference>
<feature type="region of interest" description="Disordered" evidence="15">
    <location>
        <begin position="256"/>
        <end position="278"/>
    </location>
</feature>
<dbReference type="GO" id="GO:0000785">
    <property type="term" value="C:chromatin"/>
    <property type="evidence" value="ECO:0007669"/>
    <property type="project" value="TreeGrafter"/>
</dbReference>
<dbReference type="GO" id="GO:0007059">
    <property type="term" value="P:chromosome segregation"/>
    <property type="evidence" value="ECO:0007669"/>
    <property type="project" value="UniProtKB-KW"/>
</dbReference>
<evidence type="ECO:0000256" key="12">
    <source>
        <dbReference type="ARBA" id="ARBA00077200"/>
    </source>
</evidence>
<feature type="region of interest" description="Disordered" evidence="15">
    <location>
        <begin position="1051"/>
        <end position="1179"/>
    </location>
</feature>
<dbReference type="InterPro" id="IPR020839">
    <property type="entry name" value="SCD"/>
</dbReference>
<keyword evidence="3" id="KW-0158">Chromosome</keyword>
<evidence type="ECO:0000256" key="1">
    <source>
        <dbReference type="ARBA" id="ARBA00004286"/>
    </source>
</evidence>
<dbReference type="FunFam" id="1.25.10.10:FF:000449">
    <property type="entry name" value="Cohesin subunit SA-3"/>
    <property type="match status" value="1"/>
</dbReference>
<feature type="compositionally biased region" description="Acidic residues" evidence="15">
    <location>
        <begin position="1093"/>
        <end position="1120"/>
    </location>
</feature>
<dbReference type="GO" id="GO:0007062">
    <property type="term" value="P:sister chromatid cohesion"/>
    <property type="evidence" value="ECO:0007669"/>
    <property type="project" value="TreeGrafter"/>
</dbReference>
<dbReference type="InterPro" id="IPR013721">
    <property type="entry name" value="STAG"/>
</dbReference>
<name>A0A176WT40_MARPO</name>
<dbReference type="GO" id="GO:0005634">
    <property type="term" value="C:nucleus"/>
    <property type="evidence" value="ECO:0007669"/>
    <property type="project" value="TreeGrafter"/>
</dbReference>
<sequence length="1274" mass="143483">MDLDHDFEPGRRNRRQAVLNSVLLKEVMDSSGSEGTDPDDPDVEEPTRKRSLGQESNRPKKRAKANGVEREKEGGPKRKRQHAFIAEEPDADNEDLIDVLKHKGKVVRHAAAKWVERYEANPDLALGELLKALFQACGVKSGLDTYTWTEVDIDDAVRELVDIAKNDGLEDYLGSKQRDFRNFKDNLVTFWDSLVRECQDGALFDQKLMEKSMDYVIALSCTPPRTFRRVGTLVGCQLVTSLVGVAKRLGESRETAQRQLNAEKKKRKDGPRVESLNKTLSETHEKITTVEEMMRKIFTGLFMHRYRDVDSEIRMACITAIGSWISAYPSLFLQDLYLKYIGWTLNDKNPTVRRSSVLALQALYAVDDNIPSLGLFTERFSTRMIELADDIDVNVAVSAIGLLKQLLRHQLLEDDELGPLYEFLIDESPQIRHAVGDLVYDHLIAPAAGGKDNENLQGQLERLLQILREFSGDPILCDYVIDALWDKCKAMKDWKCMTTMLLEDRQSDELTDRDATNLVRVLSASVKKAVGEKIVPSSDHRKVSLTKAQKESLEASKKEMTLAMIKSLTKLLRKYLADQAKVSALVEIIFHMKLELYSLQRKEQASPMSSFDKRSFAAALQLIKDAFVKHGDSNTLKACVKSLAFAANESHADLQDSAQQIFKQTVDDLSSKLKSAIGQLGDAEDDYSLTVNLRRMYQLQLAIRVSNEGLFADMLGLLDDFSNLDDEVVRLIFLNMYLHITWSLSAIDPHSPDETAIASLLTIRARLIQHLYSFMDFVLDSWDQGNPRNVLTCTMCLILSDVWSLFSEAKLAPTKLRALGFCPPMDILERFWQLCEYRLSYTDEGEEEITEGPTAEFLNEKDMVMTAAAKLIAHDMVPKDFLGPEILSHYALHGKIISETVKQLLAKVKQQLHADDLSGLYLNAMKRAYQRHLVEVSGSDDDLSKSPSFAACKDLAVRLSSSFLGMARAKYRPSIMEIVKGGVKYAFYDAPKQLSFLEGGVIQFALKLPAADIREILSDIEPRVRGIDTDQDPSGWRPYFTFVELLREKSAKHEMPSGEKEGAAHPPPARSRRRIAKKGVRGKKLFEAHYTSSEEDEIEEVPSESDNDHDEVEEDEDDDTPLYNIRQSVKTGRRSNLATRPNVSRLATMEASREISSPSADNVELEEHEIDAGRASPDGAMYDVMTATEEQLPAMNVNWRPSHSMAEQVSRGNTNWRPSPLRLGDDEDISKGSSKDDSPSNSSDVVRTKRIRSKLHNRPLSSEEAASGEGYNEF</sequence>
<dbReference type="InterPro" id="IPR011989">
    <property type="entry name" value="ARM-like"/>
</dbReference>
<evidence type="ECO:0000259" key="16">
    <source>
        <dbReference type="PROSITE" id="PS51425"/>
    </source>
</evidence>
<feature type="compositionally biased region" description="Basic and acidic residues" evidence="15">
    <location>
        <begin position="1051"/>
        <end position="1063"/>
    </location>
</feature>
<feature type="compositionally biased region" description="Polar residues" evidence="15">
    <location>
        <begin position="1125"/>
        <end position="1142"/>
    </location>
</feature>
<comment type="similarity">
    <text evidence="2">Belongs to the SCC3 family.</text>
</comment>
<dbReference type="PANTHER" id="PTHR11199">
    <property type="entry name" value="STROMAL ANTIGEN"/>
    <property type="match status" value="1"/>
</dbReference>
<evidence type="ECO:0000256" key="8">
    <source>
        <dbReference type="ARBA" id="ARBA00023306"/>
    </source>
</evidence>
<dbReference type="PROSITE" id="PS51425">
    <property type="entry name" value="SCD"/>
    <property type="match status" value="1"/>
</dbReference>
<comment type="subcellular location">
    <subcellularLocation>
        <location evidence="1">Chromosome</location>
    </subcellularLocation>
</comment>
<evidence type="ECO:0000256" key="4">
    <source>
        <dbReference type="ARBA" id="ARBA00022553"/>
    </source>
</evidence>
<dbReference type="EMBL" id="LVLJ01000095">
    <property type="protein sequence ID" value="OAE35713.1"/>
    <property type="molecule type" value="Genomic_DNA"/>
</dbReference>
<keyword evidence="5" id="KW-0159">Chromosome partition</keyword>
<dbReference type="Pfam" id="PF08514">
    <property type="entry name" value="STAG"/>
    <property type="match status" value="1"/>
</dbReference>
<dbReference type="GO" id="GO:0003682">
    <property type="term" value="F:chromatin binding"/>
    <property type="evidence" value="ECO:0007669"/>
    <property type="project" value="TreeGrafter"/>
</dbReference>
<dbReference type="InterPro" id="IPR056396">
    <property type="entry name" value="HEAT_SCC3-SA"/>
</dbReference>
<feature type="compositionally biased region" description="Basic residues" evidence="15">
    <location>
        <begin position="1070"/>
        <end position="1083"/>
    </location>
</feature>
<evidence type="ECO:0000256" key="13">
    <source>
        <dbReference type="ARBA" id="ARBA00081834"/>
    </source>
</evidence>
<dbReference type="Pfam" id="PF24571">
    <property type="entry name" value="HEAT_SCC3-SA"/>
    <property type="match status" value="1"/>
</dbReference>
<dbReference type="InterPro" id="IPR016024">
    <property type="entry name" value="ARM-type_fold"/>
</dbReference>
<dbReference type="Proteomes" id="UP000077202">
    <property type="component" value="Unassembled WGS sequence"/>
</dbReference>
<dbReference type="AlphaFoldDB" id="A0A176WT40"/>
<keyword evidence="4" id="KW-0597">Phosphoprotein</keyword>
<keyword evidence="7" id="KW-0469">Meiosis</keyword>
<feature type="compositionally biased region" description="Basic and acidic residues" evidence="15">
    <location>
        <begin position="67"/>
        <end position="76"/>
    </location>
</feature>
<dbReference type="GO" id="GO:0008278">
    <property type="term" value="C:cohesin complex"/>
    <property type="evidence" value="ECO:0007669"/>
    <property type="project" value="TreeGrafter"/>
</dbReference>
<evidence type="ECO:0000256" key="9">
    <source>
        <dbReference type="ARBA" id="ARBA00057292"/>
    </source>
</evidence>
<protein>
    <recommendedName>
        <fullName evidence="11">Cohesin subunit SA-3</fullName>
    </recommendedName>
    <alternativeName>
        <fullName evidence="13">SCC3 homolog 3</fullName>
    </alternativeName>
    <alternativeName>
        <fullName evidence="12">Stromal antigen 3</fullName>
    </alternativeName>
    <alternativeName>
        <fullName evidence="14">Stromalin-3</fullName>
    </alternativeName>
</protein>